<evidence type="ECO:0000256" key="1">
    <source>
        <dbReference type="ARBA" id="ARBA00009512"/>
    </source>
</evidence>
<comment type="caution">
    <text evidence="8">The sequence shown here is derived from an EMBL/GenBank/DDBJ whole genome shotgun (WGS) entry which is preliminary data.</text>
</comment>
<keyword evidence="9" id="KW-1185">Reference proteome</keyword>
<dbReference type="CDD" id="cd00473">
    <property type="entry name" value="bS6"/>
    <property type="match status" value="1"/>
</dbReference>
<dbReference type="InterPro" id="IPR035980">
    <property type="entry name" value="Ribosomal_bS6_sf"/>
</dbReference>
<dbReference type="InterPro" id="IPR000529">
    <property type="entry name" value="Ribosomal_bS6"/>
</dbReference>
<dbReference type="GO" id="GO:0006412">
    <property type="term" value="P:translation"/>
    <property type="evidence" value="ECO:0007669"/>
    <property type="project" value="UniProtKB-UniRule"/>
</dbReference>
<comment type="similarity">
    <text evidence="1 6">Belongs to the bacterial ribosomal protein bS6 family.</text>
</comment>
<dbReference type="PANTHER" id="PTHR21011:SF1">
    <property type="entry name" value="SMALL RIBOSOMAL SUBUNIT PROTEIN BS6M"/>
    <property type="match status" value="1"/>
</dbReference>
<dbReference type="GO" id="GO:0003735">
    <property type="term" value="F:structural constituent of ribosome"/>
    <property type="evidence" value="ECO:0007669"/>
    <property type="project" value="InterPro"/>
</dbReference>
<dbReference type="GO" id="GO:0005840">
    <property type="term" value="C:ribosome"/>
    <property type="evidence" value="ECO:0007669"/>
    <property type="project" value="UniProtKB-KW"/>
</dbReference>
<sequence length="132" mass="14990">MAFYETIYILRPDLSNEQVEQVVKRVGEMIEGLGGKILKTEMWGRRQLAYLVKKNNKGFYVFHSVEGGGTLVHELESKLRIDEDVIKFQNIRVEQAFADPTPLAPQEEPKSEEKGDEAEASEETTEATADEE</sequence>
<evidence type="ECO:0000256" key="6">
    <source>
        <dbReference type="HAMAP-Rule" id="MF_00360"/>
    </source>
</evidence>
<dbReference type="RefSeq" id="WP_158089617.1">
    <property type="nucleotide sequence ID" value="NZ_LVJN01000020.1"/>
</dbReference>
<dbReference type="HAMAP" id="MF_00360">
    <property type="entry name" value="Ribosomal_bS6"/>
    <property type="match status" value="1"/>
</dbReference>
<keyword evidence="6" id="KW-0694">RNA-binding</keyword>
<dbReference type="GO" id="GO:0005737">
    <property type="term" value="C:cytoplasm"/>
    <property type="evidence" value="ECO:0007669"/>
    <property type="project" value="UniProtKB-ARBA"/>
</dbReference>
<proteinExistence type="inferred from homology"/>
<evidence type="ECO:0000313" key="9">
    <source>
        <dbReference type="Proteomes" id="UP000194003"/>
    </source>
</evidence>
<dbReference type="InterPro" id="IPR020814">
    <property type="entry name" value="Ribosomal_S6_plastid/chlpt"/>
</dbReference>
<comment type="function">
    <text evidence="4 6">Binds together with bS18 to 16S ribosomal RNA.</text>
</comment>
<dbReference type="InterPro" id="IPR014717">
    <property type="entry name" value="Transl_elong_EF1B/ribsomal_bS6"/>
</dbReference>
<dbReference type="EMBL" id="LVJN01000020">
    <property type="protein sequence ID" value="OSM02577.1"/>
    <property type="molecule type" value="Genomic_DNA"/>
</dbReference>
<evidence type="ECO:0000256" key="2">
    <source>
        <dbReference type="ARBA" id="ARBA00022980"/>
    </source>
</evidence>
<evidence type="ECO:0000256" key="3">
    <source>
        <dbReference type="ARBA" id="ARBA00023274"/>
    </source>
</evidence>
<dbReference type="Pfam" id="PF01250">
    <property type="entry name" value="Ribosomal_S6"/>
    <property type="match status" value="1"/>
</dbReference>
<evidence type="ECO:0000256" key="7">
    <source>
        <dbReference type="SAM" id="MobiDB-lite"/>
    </source>
</evidence>
<dbReference type="NCBIfam" id="TIGR00166">
    <property type="entry name" value="S6"/>
    <property type="match status" value="1"/>
</dbReference>
<evidence type="ECO:0000256" key="4">
    <source>
        <dbReference type="ARBA" id="ARBA00035104"/>
    </source>
</evidence>
<protein>
    <recommendedName>
        <fullName evidence="5 6">Small ribosomal subunit protein bS6</fullName>
    </recommendedName>
</protein>
<evidence type="ECO:0000313" key="8">
    <source>
        <dbReference type="EMBL" id="OSM02577.1"/>
    </source>
</evidence>
<dbReference type="GO" id="GO:0070181">
    <property type="term" value="F:small ribosomal subunit rRNA binding"/>
    <property type="evidence" value="ECO:0007669"/>
    <property type="project" value="TreeGrafter"/>
</dbReference>
<keyword evidence="2 6" id="KW-0689">Ribosomal protein</keyword>
<evidence type="ECO:0000256" key="5">
    <source>
        <dbReference type="ARBA" id="ARBA00035294"/>
    </source>
</evidence>
<dbReference type="Proteomes" id="UP000194003">
    <property type="component" value="Unassembled WGS sequence"/>
</dbReference>
<dbReference type="OrthoDB" id="9812702at2"/>
<organism evidence="8 9">
    <name type="scientific">Magnetofaba australis IT-1</name>
    <dbReference type="NCBI Taxonomy" id="1434232"/>
    <lineage>
        <taxon>Bacteria</taxon>
        <taxon>Pseudomonadati</taxon>
        <taxon>Pseudomonadota</taxon>
        <taxon>Magnetococcia</taxon>
        <taxon>Magnetococcales</taxon>
        <taxon>Magnetococcaceae</taxon>
        <taxon>Magnetofaba</taxon>
    </lineage>
</organism>
<dbReference type="PANTHER" id="PTHR21011">
    <property type="entry name" value="MITOCHONDRIAL 28S RIBOSOMAL PROTEIN S6"/>
    <property type="match status" value="1"/>
</dbReference>
<dbReference type="STRING" id="1434232.MAIT1_02754"/>
<feature type="region of interest" description="Disordered" evidence="7">
    <location>
        <begin position="97"/>
        <end position="132"/>
    </location>
</feature>
<keyword evidence="3 6" id="KW-0687">Ribonucleoprotein</keyword>
<feature type="compositionally biased region" description="Acidic residues" evidence="7">
    <location>
        <begin position="114"/>
        <end position="132"/>
    </location>
</feature>
<dbReference type="GO" id="GO:1990904">
    <property type="term" value="C:ribonucleoprotein complex"/>
    <property type="evidence" value="ECO:0007669"/>
    <property type="project" value="UniProtKB-KW"/>
</dbReference>
<dbReference type="SUPFAM" id="SSF54995">
    <property type="entry name" value="Ribosomal protein S6"/>
    <property type="match status" value="1"/>
</dbReference>
<gene>
    <name evidence="6" type="primary">rpsF</name>
    <name evidence="8" type="ORF">MAIT1_02754</name>
</gene>
<dbReference type="AlphaFoldDB" id="A0A1Y2K4I3"/>
<dbReference type="Gene3D" id="3.30.70.60">
    <property type="match status" value="1"/>
</dbReference>
<accession>A0A1Y2K4I3</accession>
<name>A0A1Y2K4I3_9PROT</name>
<keyword evidence="6" id="KW-0699">rRNA-binding</keyword>
<reference evidence="8 9" key="1">
    <citation type="journal article" date="2016" name="BMC Genomics">
        <title>Combined genomic and structural analyses of a cultured magnetotactic bacterium reveals its niche adaptation to a dynamic environment.</title>
        <authorList>
            <person name="Araujo A.C."/>
            <person name="Morillo V."/>
            <person name="Cypriano J."/>
            <person name="Teixeira L.C."/>
            <person name="Leao P."/>
            <person name="Lyra S."/>
            <person name="Almeida L.G."/>
            <person name="Bazylinski D.A."/>
            <person name="Vasconcellos A.T."/>
            <person name="Abreu F."/>
            <person name="Lins U."/>
        </authorList>
    </citation>
    <scope>NUCLEOTIDE SEQUENCE [LARGE SCALE GENOMIC DNA]</scope>
    <source>
        <strain evidence="8 9">IT-1</strain>
    </source>
</reference>